<dbReference type="Gene3D" id="2.60.40.10">
    <property type="entry name" value="Immunoglobulins"/>
    <property type="match status" value="2"/>
</dbReference>
<dbReference type="InterPro" id="IPR036179">
    <property type="entry name" value="Ig-like_dom_sf"/>
</dbReference>
<organism evidence="2">
    <name type="scientific">Timema monikensis</name>
    <dbReference type="NCBI Taxonomy" id="170555"/>
    <lineage>
        <taxon>Eukaryota</taxon>
        <taxon>Metazoa</taxon>
        <taxon>Ecdysozoa</taxon>
        <taxon>Arthropoda</taxon>
        <taxon>Hexapoda</taxon>
        <taxon>Insecta</taxon>
        <taxon>Pterygota</taxon>
        <taxon>Neoptera</taxon>
        <taxon>Polyneoptera</taxon>
        <taxon>Phasmatodea</taxon>
        <taxon>Timematodea</taxon>
        <taxon>Timematoidea</taxon>
        <taxon>Timematidae</taxon>
        <taxon>Timema</taxon>
    </lineage>
</organism>
<gene>
    <name evidence="2" type="ORF">TMSB3V08_LOCUS4228</name>
</gene>
<feature type="domain" description="Ig-like" evidence="1">
    <location>
        <begin position="377"/>
        <end position="466"/>
    </location>
</feature>
<protein>
    <recommendedName>
        <fullName evidence="1">Ig-like domain-containing protein</fullName>
    </recommendedName>
</protein>
<dbReference type="InterPro" id="IPR007110">
    <property type="entry name" value="Ig-like_dom"/>
</dbReference>
<proteinExistence type="predicted"/>
<reference evidence="2" key="1">
    <citation type="submission" date="2020-11" db="EMBL/GenBank/DDBJ databases">
        <authorList>
            <person name="Tran Van P."/>
        </authorList>
    </citation>
    <scope>NUCLEOTIDE SEQUENCE</scope>
</reference>
<dbReference type="PROSITE" id="PS50835">
    <property type="entry name" value="IG_LIKE"/>
    <property type="match status" value="1"/>
</dbReference>
<evidence type="ECO:0000259" key="1">
    <source>
        <dbReference type="PROSITE" id="PS50835"/>
    </source>
</evidence>
<dbReference type="SUPFAM" id="SSF48726">
    <property type="entry name" value="Immunoglobulin"/>
    <property type="match status" value="1"/>
</dbReference>
<name>A0A7R9E4Q1_9NEOP</name>
<sequence>MFETIITLELPLTWPCGTSVFVYGRTWIEPRAVSRSKAPFSQLCRALQSGGQSTCSCVGVHQGNLGVRGRGEEQTLQERYFDVQSSIFNTNNGVSFKTRRCILQDQAVYSSRPGGVFFKTRRCDSSRPGGARMKDIYISQTLQTLFGDTAIIKISRTLIDFIQTNIPTEKIHPDDRSTAVLPLLSSHPDDRSTAVLPLLSSHPDDRSNLCITSPLLTLLTTEVPQYYLSSPHPTDDRSTAVLPLLSSHPDDRSTAVLPLLSSHPDDRSKLTAGKLTAGKLTAGKLTTCVFVTDMEEFTVSFDEPQPYSFARDHTHVYLMRNQTHSSRQAGSTVAMVDVRNCHTDPFSRQNKDENPIKSSKAGAAFLASSFDSHLRGPSFLLEPPPRLEFSNSSGGWLDCSASGSPPPTIDWLAVDGSPAGDMHGVRMVLRNGTLVLLPFPPAAYRQDIHSTVYRCMATNAVGRIVSRDVQVRAVRSFSQLLSFSRRVVLCGKYTWEGPLLNGAMICRQVSAKIVSVVAGEEVTFSSRTISHNLSLELKLIFLPGNQVRQKQISTIFTENSRASLVAQAYKVEVEVLGASRGCTAVLRCVVPSFVKELVRVVSWLQEPAFYVYPSLQGDFETKIINYSQSLSDLHHNHSPLSDLHHNQSSLSDLHHYQSSLSDLHHNHSPLSDLHHHHSSLSDLHHHHSPLSDLHHYQSSLSAYEVQFTTIIFPLVETKLVPSANIRSKRNSTRHVLPFSS</sequence>
<dbReference type="AlphaFoldDB" id="A0A7R9E4Q1"/>
<dbReference type="EMBL" id="OB793445">
    <property type="protein sequence ID" value="CAD7427378.1"/>
    <property type="molecule type" value="Genomic_DNA"/>
</dbReference>
<accession>A0A7R9E4Q1</accession>
<evidence type="ECO:0000313" key="2">
    <source>
        <dbReference type="EMBL" id="CAD7427378.1"/>
    </source>
</evidence>
<dbReference type="InterPro" id="IPR013783">
    <property type="entry name" value="Ig-like_fold"/>
</dbReference>